<name>A0ABT9E882_9PROT</name>
<gene>
    <name evidence="1" type="ORF">Q7A36_28835</name>
</gene>
<protein>
    <submittedName>
        <fullName evidence="1">Uncharacterized protein</fullName>
    </submittedName>
</protein>
<evidence type="ECO:0000313" key="2">
    <source>
        <dbReference type="Proteomes" id="UP001243009"/>
    </source>
</evidence>
<keyword evidence="2" id="KW-1185">Reference proteome</keyword>
<reference evidence="1 2" key="1">
    <citation type="submission" date="2023-08" db="EMBL/GenBank/DDBJ databases">
        <title>The draft genome sequence of Paracraurococcus sp. LOR1-02.</title>
        <authorList>
            <person name="Kingkaew E."/>
            <person name="Tanasupawat S."/>
        </authorList>
    </citation>
    <scope>NUCLEOTIDE SEQUENCE [LARGE SCALE GENOMIC DNA]</scope>
    <source>
        <strain evidence="1 2">LOR1-02</strain>
    </source>
</reference>
<proteinExistence type="predicted"/>
<evidence type="ECO:0000313" key="1">
    <source>
        <dbReference type="EMBL" id="MDO9712383.1"/>
    </source>
</evidence>
<dbReference type="EMBL" id="JAUTWS010000046">
    <property type="protein sequence ID" value="MDO9712383.1"/>
    <property type="molecule type" value="Genomic_DNA"/>
</dbReference>
<organism evidence="1 2">
    <name type="scientific">Paracraurococcus lichenis</name>
    <dbReference type="NCBI Taxonomy" id="3064888"/>
    <lineage>
        <taxon>Bacteria</taxon>
        <taxon>Pseudomonadati</taxon>
        <taxon>Pseudomonadota</taxon>
        <taxon>Alphaproteobacteria</taxon>
        <taxon>Acetobacterales</taxon>
        <taxon>Roseomonadaceae</taxon>
        <taxon>Paracraurococcus</taxon>
    </lineage>
</organism>
<sequence>MSAPSPSVWVIADRSGWQFDAGSRADWLAEWRRRVAEIERADRPVPARRASLETTLVANADAFQALAKHGAMDAALEVTGMIAAADGRLSRMDTKMEFAA</sequence>
<dbReference type="Proteomes" id="UP001243009">
    <property type="component" value="Unassembled WGS sequence"/>
</dbReference>
<accession>A0ABT9E882</accession>
<dbReference type="RefSeq" id="WP_305107238.1">
    <property type="nucleotide sequence ID" value="NZ_JAUTWS010000046.1"/>
</dbReference>
<comment type="caution">
    <text evidence="1">The sequence shown here is derived from an EMBL/GenBank/DDBJ whole genome shotgun (WGS) entry which is preliminary data.</text>
</comment>